<dbReference type="GO" id="GO:0005886">
    <property type="term" value="C:plasma membrane"/>
    <property type="evidence" value="ECO:0007669"/>
    <property type="project" value="UniProtKB-SubCell"/>
</dbReference>
<comment type="subcellular location">
    <subcellularLocation>
        <location evidence="1">Cell membrane</location>
        <topology evidence="1">Multi-pass membrane protein</topology>
    </subcellularLocation>
</comment>
<reference evidence="9 10" key="1">
    <citation type="submission" date="2019-06" db="EMBL/GenBank/DDBJ databases">
        <title>Sequencing the genomes of 1000 actinobacteria strains.</title>
        <authorList>
            <person name="Klenk H.-P."/>
        </authorList>
    </citation>
    <scope>NUCLEOTIDE SEQUENCE [LARGE SCALE GENOMIC DNA]</scope>
    <source>
        <strain evidence="9 10">DSM 18082</strain>
    </source>
</reference>
<evidence type="ECO:0000256" key="1">
    <source>
        <dbReference type="ARBA" id="ARBA00004651"/>
    </source>
</evidence>
<feature type="transmembrane region" description="Helical" evidence="8">
    <location>
        <begin position="212"/>
        <end position="232"/>
    </location>
</feature>
<dbReference type="PANTHER" id="PTHR47019:SF1">
    <property type="entry name" value="LIPID II FLIPPASE MURJ"/>
    <property type="match status" value="1"/>
</dbReference>
<keyword evidence="3 8" id="KW-0812">Transmembrane</keyword>
<keyword evidence="10" id="KW-1185">Reference proteome</keyword>
<feature type="transmembrane region" description="Helical" evidence="8">
    <location>
        <begin position="295"/>
        <end position="316"/>
    </location>
</feature>
<feature type="transmembrane region" description="Helical" evidence="8">
    <location>
        <begin position="337"/>
        <end position="354"/>
    </location>
</feature>
<accession>A0A542ZGV9</accession>
<evidence type="ECO:0000256" key="6">
    <source>
        <dbReference type="ARBA" id="ARBA00022989"/>
    </source>
</evidence>
<keyword evidence="2" id="KW-1003">Cell membrane</keyword>
<feature type="transmembrane region" description="Helical" evidence="8">
    <location>
        <begin position="504"/>
        <end position="526"/>
    </location>
</feature>
<dbReference type="GO" id="GO:0015648">
    <property type="term" value="F:lipid-linked peptidoglycan transporter activity"/>
    <property type="evidence" value="ECO:0007669"/>
    <property type="project" value="TreeGrafter"/>
</dbReference>
<keyword evidence="4" id="KW-0133">Cell shape</keyword>
<feature type="transmembrane region" description="Helical" evidence="8">
    <location>
        <begin position="477"/>
        <end position="498"/>
    </location>
</feature>
<evidence type="ECO:0000313" key="10">
    <source>
        <dbReference type="Proteomes" id="UP000319514"/>
    </source>
</evidence>
<organism evidence="9 10">
    <name type="scientific">Oryzihumus leptocrescens</name>
    <dbReference type="NCBI Taxonomy" id="297536"/>
    <lineage>
        <taxon>Bacteria</taxon>
        <taxon>Bacillati</taxon>
        <taxon>Actinomycetota</taxon>
        <taxon>Actinomycetes</taxon>
        <taxon>Micrococcales</taxon>
        <taxon>Intrasporangiaceae</taxon>
        <taxon>Oryzihumus</taxon>
    </lineage>
</organism>
<feature type="transmembrane region" description="Helical" evidence="8">
    <location>
        <begin position="140"/>
        <end position="160"/>
    </location>
</feature>
<dbReference type="GO" id="GO:0009252">
    <property type="term" value="P:peptidoglycan biosynthetic process"/>
    <property type="evidence" value="ECO:0007669"/>
    <property type="project" value="UniProtKB-KW"/>
</dbReference>
<dbReference type="InterPro" id="IPR051050">
    <property type="entry name" value="Lipid_II_flippase_MurJ/MviN"/>
</dbReference>
<keyword evidence="6 8" id="KW-1133">Transmembrane helix</keyword>
<feature type="transmembrane region" description="Helical" evidence="8">
    <location>
        <begin position="407"/>
        <end position="429"/>
    </location>
</feature>
<feature type="transmembrane region" description="Helical" evidence="8">
    <location>
        <begin position="266"/>
        <end position="283"/>
    </location>
</feature>
<protein>
    <submittedName>
        <fullName evidence="9">Putative peptidoglycan lipid II flippase</fullName>
    </submittedName>
</protein>
<dbReference type="PRINTS" id="PR01806">
    <property type="entry name" value="VIRFACTRMVIN"/>
</dbReference>
<gene>
    <name evidence="9" type="ORF">FB474_0910</name>
</gene>
<sequence>MRRPGARSSPSWAEDAAGDSVTVAGWTVVSRVTGLVRIAAIGAVLGPTVLGNTFQFTNSLPNLLYYGLLGGSLFTSLLVPALVHHVDGRDRAAAERIAGGFLGIAMAALLVVVPLALLLGPALLAAMAPHGTGTAEGQEAVARLLFLMFVPQVFCYAVVGTATATMNAHRRFALAAAAPAMENVGIIVVLALTAALMGQAPARLDAVPEGELLLLGLGTTGAVAAHAALQWWGARRAGVTLRPSAGWREPEVLAVIRRALPSLGQAGVLAVQMVVLLAAANHVRGGVVAFQMALSFIYLAIAIGVTPMAVSALPWLSRLFVREQPGEFRDMFTRSMSLCLFVAVPAAVGSMLLAPQLSRVVAVGRMGSTAGVTAITACLVALATSILGTAVFQICSYSSYARKDTRAPLVGAVVQVLVCLAGTGLSLLLLDGLSLLAGLGAAYSVGAVAGALTLWLRFHGHSHPGRTRLLPSLARTLAAAGAMAVPVWLVSRALSAALTGQSGAALTVLACAVLGIGTYAAASSALRAPELGLLLRSVGRRGRLRGELT</sequence>
<evidence type="ECO:0000256" key="5">
    <source>
        <dbReference type="ARBA" id="ARBA00022984"/>
    </source>
</evidence>
<dbReference type="GO" id="GO:0008360">
    <property type="term" value="P:regulation of cell shape"/>
    <property type="evidence" value="ECO:0007669"/>
    <property type="project" value="UniProtKB-KW"/>
</dbReference>
<dbReference type="Proteomes" id="UP000319514">
    <property type="component" value="Unassembled WGS sequence"/>
</dbReference>
<dbReference type="PANTHER" id="PTHR47019">
    <property type="entry name" value="LIPID II FLIPPASE MURJ"/>
    <property type="match status" value="1"/>
</dbReference>
<feature type="transmembrane region" description="Helical" evidence="8">
    <location>
        <begin position="435"/>
        <end position="456"/>
    </location>
</feature>
<feature type="transmembrane region" description="Helical" evidence="8">
    <location>
        <begin position="35"/>
        <end position="57"/>
    </location>
</feature>
<dbReference type="OrthoDB" id="4350032at2"/>
<feature type="transmembrane region" description="Helical" evidence="8">
    <location>
        <begin position="63"/>
        <end position="83"/>
    </location>
</feature>
<dbReference type="GO" id="GO:0034204">
    <property type="term" value="P:lipid translocation"/>
    <property type="evidence" value="ECO:0007669"/>
    <property type="project" value="TreeGrafter"/>
</dbReference>
<keyword evidence="5" id="KW-0573">Peptidoglycan synthesis</keyword>
<dbReference type="Pfam" id="PF03023">
    <property type="entry name" value="MurJ"/>
    <property type="match status" value="1"/>
</dbReference>
<evidence type="ECO:0000313" key="9">
    <source>
        <dbReference type="EMBL" id="TQL59555.1"/>
    </source>
</evidence>
<evidence type="ECO:0000256" key="3">
    <source>
        <dbReference type="ARBA" id="ARBA00022692"/>
    </source>
</evidence>
<feature type="transmembrane region" description="Helical" evidence="8">
    <location>
        <begin position="172"/>
        <end position="192"/>
    </location>
</feature>
<dbReference type="RefSeq" id="WP_141787563.1">
    <property type="nucleotide sequence ID" value="NZ_BAAAKX010000013.1"/>
</dbReference>
<evidence type="ECO:0000256" key="7">
    <source>
        <dbReference type="ARBA" id="ARBA00023136"/>
    </source>
</evidence>
<dbReference type="AlphaFoldDB" id="A0A542ZGV9"/>
<feature type="transmembrane region" description="Helical" evidence="8">
    <location>
        <begin position="104"/>
        <end position="128"/>
    </location>
</feature>
<name>A0A542ZGV9_9MICO</name>
<dbReference type="EMBL" id="VFOQ01000001">
    <property type="protein sequence ID" value="TQL59555.1"/>
    <property type="molecule type" value="Genomic_DNA"/>
</dbReference>
<evidence type="ECO:0000256" key="4">
    <source>
        <dbReference type="ARBA" id="ARBA00022960"/>
    </source>
</evidence>
<comment type="caution">
    <text evidence="9">The sequence shown here is derived from an EMBL/GenBank/DDBJ whole genome shotgun (WGS) entry which is preliminary data.</text>
</comment>
<feature type="transmembrane region" description="Helical" evidence="8">
    <location>
        <begin position="374"/>
        <end position="395"/>
    </location>
</feature>
<evidence type="ECO:0000256" key="2">
    <source>
        <dbReference type="ARBA" id="ARBA00022475"/>
    </source>
</evidence>
<proteinExistence type="predicted"/>
<evidence type="ECO:0000256" key="8">
    <source>
        <dbReference type="SAM" id="Phobius"/>
    </source>
</evidence>
<keyword evidence="7 8" id="KW-0472">Membrane</keyword>
<dbReference type="InterPro" id="IPR004268">
    <property type="entry name" value="MurJ"/>
</dbReference>